<dbReference type="GO" id="GO:0005886">
    <property type="term" value="C:plasma membrane"/>
    <property type="evidence" value="ECO:0007669"/>
    <property type="project" value="UniProtKB-SubCell"/>
</dbReference>
<protein>
    <recommendedName>
        <fullName evidence="11">Large-conductance mechanosensitive channel</fullName>
    </recommendedName>
</protein>
<evidence type="ECO:0000256" key="10">
    <source>
        <dbReference type="ARBA" id="ARBA00023303"/>
    </source>
</evidence>
<dbReference type="InterPro" id="IPR036019">
    <property type="entry name" value="MscL_channel"/>
</dbReference>
<keyword evidence="11" id="KW-0997">Cell inner membrane</keyword>
<dbReference type="PANTHER" id="PTHR30266">
    <property type="entry name" value="MECHANOSENSITIVE CHANNEL MSCL"/>
    <property type="match status" value="1"/>
</dbReference>
<keyword evidence="5 11" id="KW-1003">Cell membrane</keyword>
<dbReference type="NCBIfam" id="NF001843">
    <property type="entry name" value="PRK00567.1-4"/>
    <property type="match status" value="1"/>
</dbReference>
<evidence type="ECO:0000256" key="3">
    <source>
        <dbReference type="ARBA" id="ARBA00011255"/>
    </source>
</evidence>
<keyword evidence="9 11" id="KW-0472">Membrane</keyword>
<proteinExistence type="inferred from homology"/>
<evidence type="ECO:0000256" key="1">
    <source>
        <dbReference type="ARBA" id="ARBA00004651"/>
    </source>
</evidence>
<dbReference type="PROSITE" id="PS01327">
    <property type="entry name" value="MSCL"/>
    <property type="match status" value="1"/>
</dbReference>
<dbReference type="AlphaFoldDB" id="A0A662ZI17"/>
<dbReference type="HAMAP" id="MF_00115">
    <property type="entry name" value="MscL"/>
    <property type="match status" value="1"/>
</dbReference>
<evidence type="ECO:0000256" key="4">
    <source>
        <dbReference type="ARBA" id="ARBA00022448"/>
    </source>
</evidence>
<evidence type="ECO:0000256" key="6">
    <source>
        <dbReference type="ARBA" id="ARBA00022692"/>
    </source>
</evidence>
<dbReference type="GO" id="GO:0008381">
    <property type="term" value="F:mechanosensitive monoatomic ion channel activity"/>
    <property type="evidence" value="ECO:0007669"/>
    <property type="project" value="UniProtKB-UniRule"/>
</dbReference>
<keyword evidence="6 11" id="KW-0812">Transmembrane</keyword>
<organism evidence="12 13">
    <name type="scientific">Ruminobacter amylophilus</name>
    <dbReference type="NCBI Taxonomy" id="867"/>
    <lineage>
        <taxon>Bacteria</taxon>
        <taxon>Pseudomonadati</taxon>
        <taxon>Pseudomonadota</taxon>
        <taxon>Gammaproteobacteria</taxon>
        <taxon>Aeromonadales</taxon>
        <taxon>Succinivibrionaceae</taxon>
        <taxon>Ruminobacter</taxon>
    </lineage>
</organism>
<dbReference type="SUPFAM" id="SSF81330">
    <property type="entry name" value="Gated mechanosensitive channel"/>
    <property type="match status" value="1"/>
</dbReference>
<evidence type="ECO:0000256" key="5">
    <source>
        <dbReference type="ARBA" id="ARBA00022475"/>
    </source>
</evidence>
<evidence type="ECO:0000313" key="12">
    <source>
        <dbReference type="EMBL" id="SFP48959.1"/>
    </source>
</evidence>
<reference evidence="12 13" key="1">
    <citation type="submission" date="2016-10" db="EMBL/GenBank/DDBJ databases">
        <authorList>
            <person name="Varghese N."/>
            <person name="Submissions S."/>
        </authorList>
    </citation>
    <scope>NUCLEOTIDE SEQUENCE [LARGE SCALE GENOMIC DNA]</scope>
    <source>
        <strain evidence="12 13">DSM 1361</strain>
    </source>
</reference>
<evidence type="ECO:0000256" key="8">
    <source>
        <dbReference type="ARBA" id="ARBA00023065"/>
    </source>
</evidence>
<dbReference type="FunFam" id="1.10.1200.120:FF:000001">
    <property type="entry name" value="Large-conductance mechanosensitive channel"/>
    <property type="match status" value="1"/>
</dbReference>
<feature type="transmembrane region" description="Helical" evidence="11">
    <location>
        <begin position="82"/>
        <end position="101"/>
    </location>
</feature>
<keyword evidence="8 11" id="KW-0406">Ion transport</keyword>
<dbReference type="InterPro" id="IPR001185">
    <property type="entry name" value="MS_channel"/>
</dbReference>
<evidence type="ECO:0000313" key="13">
    <source>
        <dbReference type="Proteomes" id="UP000243745"/>
    </source>
</evidence>
<keyword evidence="4 11" id="KW-0813">Transport</keyword>
<dbReference type="Gene3D" id="1.10.1200.120">
    <property type="entry name" value="Large-conductance mechanosensitive channel, MscL, domain 1"/>
    <property type="match status" value="1"/>
</dbReference>
<gene>
    <name evidence="11" type="primary">mscL</name>
    <name evidence="12" type="ORF">SAMN02910344_01524</name>
</gene>
<feature type="transmembrane region" description="Helical" evidence="11">
    <location>
        <begin position="21"/>
        <end position="40"/>
    </location>
</feature>
<comment type="similarity">
    <text evidence="2 11">Belongs to the MscL family.</text>
</comment>
<comment type="function">
    <text evidence="11">Channel that opens in response to stretch forces in the membrane lipid bilayer. May participate in the regulation of osmotic pressure changes within the cell.</text>
</comment>
<dbReference type="InterPro" id="IPR037673">
    <property type="entry name" value="MSC/AndL"/>
</dbReference>
<accession>A0A662ZI17</accession>
<keyword evidence="13" id="KW-1185">Reference proteome</keyword>
<evidence type="ECO:0000256" key="7">
    <source>
        <dbReference type="ARBA" id="ARBA00022989"/>
    </source>
</evidence>
<dbReference type="NCBIfam" id="TIGR00220">
    <property type="entry name" value="mscL"/>
    <property type="match status" value="1"/>
</dbReference>
<dbReference type="Pfam" id="PF01741">
    <property type="entry name" value="MscL"/>
    <property type="match status" value="1"/>
</dbReference>
<comment type="subcellular location">
    <subcellularLocation>
        <location evidence="11">Cell inner membrane</location>
        <topology evidence="11">Multi-pass membrane protein</topology>
    </subcellularLocation>
    <subcellularLocation>
        <location evidence="1">Cell membrane</location>
        <topology evidence="1">Multi-pass membrane protein</topology>
    </subcellularLocation>
</comment>
<sequence length="148" mass="16002">MAVAEKGISLLKEFKDFAMKGNVLDMAIGVVIGTAFGKIVSSLVADVIMPLVGVICGNVDFKDLAITLQEKTDTAEAVVLKYGAFIQTIVDFIIIAFAIFVSMKLINNLKRSVVKEAKEEAAEEAAAEPAADIKLLTEIRDLLKEQKK</sequence>
<name>A0A662ZI17_9GAMM</name>
<keyword evidence="10 11" id="KW-0407">Ion channel</keyword>
<evidence type="ECO:0000256" key="11">
    <source>
        <dbReference type="HAMAP-Rule" id="MF_00115"/>
    </source>
</evidence>
<evidence type="ECO:0000256" key="9">
    <source>
        <dbReference type="ARBA" id="ARBA00023136"/>
    </source>
</evidence>
<comment type="subunit">
    <text evidence="3 11">Homopentamer.</text>
</comment>
<dbReference type="EMBL" id="FOXF01000028">
    <property type="protein sequence ID" value="SFP48959.1"/>
    <property type="molecule type" value="Genomic_DNA"/>
</dbReference>
<dbReference type="InterPro" id="IPR019823">
    <property type="entry name" value="Mechanosensitive_channel_CS"/>
</dbReference>
<dbReference type="PANTHER" id="PTHR30266:SF2">
    <property type="entry name" value="LARGE-CONDUCTANCE MECHANOSENSITIVE CHANNEL"/>
    <property type="match status" value="1"/>
</dbReference>
<evidence type="ECO:0000256" key="2">
    <source>
        <dbReference type="ARBA" id="ARBA00007254"/>
    </source>
</evidence>
<dbReference type="Proteomes" id="UP000243745">
    <property type="component" value="Unassembled WGS sequence"/>
</dbReference>
<dbReference type="PRINTS" id="PR01264">
    <property type="entry name" value="MECHCHANNEL"/>
</dbReference>
<keyword evidence="7 11" id="KW-1133">Transmembrane helix</keyword>